<dbReference type="PANTHER" id="PTHR22901">
    <property type="entry name" value="SIALATE O-ACETYLESTERASE"/>
    <property type="match status" value="1"/>
</dbReference>
<keyword evidence="1" id="KW-0378">Hydrolase</keyword>
<proteinExistence type="predicted"/>
<dbReference type="PROSITE" id="PS51257">
    <property type="entry name" value="PROKAR_LIPOPROTEIN"/>
    <property type="match status" value="1"/>
</dbReference>
<dbReference type="EMBL" id="SOZE01000039">
    <property type="protein sequence ID" value="TFF33731.1"/>
    <property type="molecule type" value="Genomic_DNA"/>
</dbReference>
<keyword evidence="4" id="KW-1185">Reference proteome</keyword>
<organism evidence="3 4">
    <name type="scientific">Mucilaginibacter psychrotolerans</name>
    <dbReference type="NCBI Taxonomy" id="1524096"/>
    <lineage>
        <taxon>Bacteria</taxon>
        <taxon>Pseudomonadati</taxon>
        <taxon>Bacteroidota</taxon>
        <taxon>Sphingobacteriia</taxon>
        <taxon>Sphingobacteriales</taxon>
        <taxon>Sphingobacteriaceae</taxon>
        <taxon>Mucilaginibacter</taxon>
    </lineage>
</organism>
<dbReference type="Proteomes" id="UP000297540">
    <property type="component" value="Unassembled WGS sequence"/>
</dbReference>
<dbReference type="Gene3D" id="2.60.40.10">
    <property type="entry name" value="Immunoglobulins"/>
    <property type="match status" value="1"/>
</dbReference>
<name>A0A4Y8S4Z4_9SPHI</name>
<dbReference type="Gene3D" id="3.40.50.1110">
    <property type="entry name" value="SGNH hydrolase"/>
    <property type="match status" value="1"/>
</dbReference>
<sequence>MNLKPLLYLALVLLLIVQGCRKDAVVIPDAKPDPKPDVTTPPKIVPFAVNNVLQSNMVIQRDKPFTIWGMATAGYKVTVKVSWNGNDFAGTADKDGNWAIAIPAASANSTPQTITCKTGSEDPVVLANILIGDVWVCAGQSNMVMPVDMIAPFNGVTNYKSEIAAADYPLIRASTVRQKLASLPLSAFESPAGWDACSPATVGKWSGVAYFFAQKLFNSLQVPIGIIVSGVNGSYCRDWSEGGDEFNGMISPLNRLSIKGFIWYQGENDSHVTPASSYTSLNKTLISQWRAGFKQGALPFYYVQMTPFAEDYYQTTPEGGNLKSDYYARFREAQSNVRQMPNSGMAVTMDVGEPDNHHPKNKKPVGERLALLALKNTYGLPVDCTGPQYLSWSQTGDKVTVNFISGTANGLNTLNNNTLNQHFYVAGADHVFRPVVAAIQGKTIVLTTSAKVQAIRYAFTNAPVTNLQNSAGLPAEPFRTDNW</sequence>
<evidence type="ECO:0000313" key="3">
    <source>
        <dbReference type="EMBL" id="TFF33731.1"/>
    </source>
</evidence>
<protein>
    <recommendedName>
        <fullName evidence="2">Sialate O-acetylesterase domain-containing protein</fullName>
    </recommendedName>
</protein>
<feature type="domain" description="Sialate O-acetylesterase" evidence="2">
    <location>
        <begin position="133"/>
        <end position="370"/>
    </location>
</feature>
<dbReference type="PANTHER" id="PTHR22901:SF0">
    <property type="entry name" value="SIALATE O-ACETYLESTERASE"/>
    <property type="match status" value="1"/>
</dbReference>
<accession>A0A4Y8S4Z4</accession>
<dbReference type="GO" id="GO:0005975">
    <property type="term" value="P:carbohydrate metabolic process"/>
    <property type="evidence" value="ECO:0007669"/>
    <property type="project" value="TreeGrafter"/>
</dbReference>
<dbReference type="RefSeq" id="WP_133235830.1">
    <property type="nucleotide sequence ID" value="NZ_SOZE01000039.1"/>
</dbReference>
<dbReference type="InterPro" id="IPR036514">
    <property type="entry name" value="SGNH_hydro_sf"/>
</dbReference>
<dbReference type="InterPro" id="IPR005181">
    <property type="entry name" value="SASA"/>
</dbReference>
<dbReference type="GO" id="GO:0001681">
    <property type="term" value="F:sialate O-acetylesterase activity"/>
    <property type="evidence" value="ECO:0007669"/>
    <property type="project" value="InterPro"/>
</dbReference>
<dbReference type="InterPro" id="IPR039329">
    <property type="entry name" value="SIAE"/>
</dbReference>
<dbReference type="InterPro" id="IPR013783">
    <property type="entry name" value="Ig-like_fold"/>
</dbReference>
<gene>
    <name evidence="3" type="ORF">E2R66_24360</name>
</gene>
<dbReference type="OrthoDB" id="9816001at2"/>
<reference evidence="3 4" key="1">
    <citation type="journal article" date="2017" name="Int. J. Syst. Evol. Microbiol.">
        <title>Mucilaginibacterpsychrotolerans sp. nov., isolated from peatlands.</title>
        <authorList>
            <person name="Deng Y."/>
            <person name="Shen L."/>
            <person name="Xu B."/>
            <person name="Liu Y."/>
            <person name="Gu Z."/>
            <person name="Liu H."/>
            <person name="Zhou Y."/>
        </authorList>
    </citation>
    <scope>NUCLEOTIDE SEQUENCE [LARGE SCALE GENOMIC DNA]</scope>
    <source>
        <strain evidence="3 4">NH7-4</strain>
    </source>
</reference>
<evidence type="ECO:0000259" key="2">
    <source>
        <dbReference type="Pfam" id="PF03629"/>
    </source>
</evidence>
<dbReference type="Pfam" id="PF03629">
    <property type="entry name" value="SASA"/>
    <property type="match status" value="1"/>
</dbReference>
<dbReference type="SUPFAM" id="SSF52266">
    <property type="entry name" value="SGNH hydrolase"/>
    <property type="match status" value="1"/>
</dbReference>
<dbReference type="AlphaFoldDB" id="A0A4Y8S4Z4"/>
<evidence type="ECO:0000256" key="1">
    <source>
        <dbReference type="ARBA" id="ARBA00022801"/>
    </source>
</evidence>
<evidence type="ECO:0000313" key="4">
    <source>
        <dbReference type="Proteomes" id="UP000297540"/>
    </source>
</evidence>
<comment type="caution">
    <text evidence="3">The sequence shown here is derived from an EMBL/GenBank/DDBJ whole genome shotgun (WGS) entry which is preliminary data.</text>
</comment>